<sequence>MQTSFSTKLIDLVTKREAKNLAYALKHQINKNNLNQLAINIFKTLNIDEMCNALLKNSHIILSHFNDFQFILGKNHCMRQIYVQLSAKLTKAFGICFQALFNFFSQEIFCEHKT</sequence>
<accession>A0A0V7ZMP5</accession>
<dbReference type="EMBL" id="LMTZ01000103">
    <property type="protein sequence ID" value="KST65820.1"/>
    <property type="molecule type" value="Genomic_DNA"/>
</dbReference>
<protein>
    <submittedName>
        <fullName evidence="1">Uncharacterized protein</fullName>
    </submittedName>
</protein>
<organism evidence="1 2">
    <name type="scientific">Mastigocoleus testarum BC008</name>
    <dbReference type="NCBI Taxonomy" id="371196"/>
    <lineage>
        <taxon>Bacteria</taxon>
        <taxon>Bacillati</taxon>
        <taxon>Cyanobacteriota</taxon>
        <taxon>Cyanophyceae</taxon>
        <taxon>Nostocales</taxon>
        <taxon>Hapalosiphonaceae</taxon>
        <taxon>Mastigocoleus</taxon>
    </lineage>
</organism>
<evidence type="ECO:0000313" key="1">
    <source>
        <dbReference type="EMBL" id="KST65820.1"/>
    </source>
</evidence>
<comment type="caution">
    <text evidence="1">The sequence shown here is derived from an EMBL/GenBank/DDBJ whole genome shotgun (WGS) entry which is preliminary data.</text>
</comment>
<dbReference type="RefSeq" id="WP_027842847.1">
    <property type="nucleotide sequence ID" value="NZ_LMTZ01000103.1"/>
</dbReference>
<dbReference type="AlphaFoldDB" id="A0A0V7ZMP5"/>
<dbReference type="Proteomes" id="UP000053372">
    <property type="component" value="Unassembled WGS sequence"/>
</dbReference>
<proteinExistence type="predicted"/>
<evidence type="ECO:0000313" key="2">
    <source>
        <dbReference type="Proteomes" id="UP000053372"/>
    </source>
</evidence>
<gene>
    <name evidence="1" type="ORF">BC008_22835</name>
</gene>
<keyword evidence="2" id="KW-1185">Reference proteome</keyword>
<reference evidence="1 2" key="1">
    <citation type="journal article" date="2015" name="Genome Announc.">
        <title>Draft Genome of the Euendolithic (true boring) Cyanobacterium Mastigocoleus testarum strain BC008.</title>
        <authorList>
            <person name="Guida B.S."/>
            <person name="Garcia-Pichel F."/>
        </authorList>
    </citation>
    <scope>NUCLEOTIDE SEQUENCE [LARGE SCALE GENOMIC DNA]</scope>
    <source>
        <strain evidence="1 2">BC008</strain>
    </source>
</reference>
<name>A0A0V7ZMP5_9CYAN</name>